<dbReference type="RefSeq" id="WP_071055965.1">
    <property type="nucleotide sequence ID" value="NZ_JAKMUT010000005.1"/>
</dbReference>
<dbReference type="PANTHER" id="PTHR40459">
    <property type="entry name" value="CONSERVED HYPOTHETICAL ALANINE AND LEUCINE RICH PROTEIN"/>
    <property type="match status" value="1"/>
</dbReference>
<evidence type="ECO:0000259" key="1">
    <source>
        <dbReference type="Pfam" id="PF10727"/>
    </source>
</evidence>
<dbReference type="InterPro" id="IPR018931">
    <property type="entry name" value="DUF2520"/>
</dbReference>
<dbReference type="Pfam" id="PF10728">
    <property type="entry name" value="DUF2520"/>
    <property type="match status" value="1"/>
</dbReference>
<dbReference type="Gene3D" id="1.10.1040.20">
    <property type="entry name" value="ProC-like, C-terminal domain"/>
    <property type="match status" value="1"/>
</dbReference>
<organism evidence="3 4">
    <name type="scientific">Corynebacterium evansiae</name>
    <dbReference type="NCBI Taxonomy" id="2913499"/>
    <lineage>
        <taxon>Bacteria</taxon>
        <taxon>Bacillati</taxon>
        <taxon>Actinomycetota</taxon>
        <taxon>Actinomycetes</taxon>
        <taxon>Mycobacteriales</taxon>
        <taxon>Corynebacteriaceae</taxon>
        <taxon>Corynebacterium</taxon>
    </lineage>
</organism>
<evidence type="ECO:0000313" key="3">
    <source>
        <dbReference type="EMBL" id="MCZ9289886.1"/>
    </source>
</evidence>
<evidence type="ECO:0000259" key="2">
    <source>
        <dbReference type="Pfam" id="PF10728"/>
    </source>
</evidence>
<dbReference type="SUPFAM" id="SSF51735">
    <property type="entry name" value="NAD(P)-binding Rossmann-fold domains"/>
    <property type="match status" value="1"/>
</dbReference>
<reference evidence="3" key="1">
    <citation type="submission" date="2022-02" db="EMBL/GenBank/DDBJ databases">
        <title>Corynebacterium sp. from urogenital microbiome.</title>
        <authorList>
            <person name="Cappelli E.A."/>
            <person name="Ribeiro T.G."/>
            <person name="Peixe L."/>
        </authorList>
    </citation>
    <scope>NUCLEOTIDE SEQUENCE</scope>
    <source>
        <strain evidence="3">C8Ua_174</strain>
    </source>
</reference>
<feature type="domain" description="Putative oxidoreductase/dehydrogenase Rossmann-like" evidence="1">
    <location>
        <begin position="1"/>
        <end position="128"/>
    </location>
</feature>
<dbReference type="Gene3D" id="3.40.50.720">
    <property type="entry name" value="NAD(P)-binding Rossmann-like Domain"/>
    <property type="match status" value="1"/>
</dbReference>
<accession>A0A9X3LKY0</accession>
<gene>
    <name evidence="3" type="ORF">L8V00_06690</name>
</gene>
<dbReference type="InterPro" id="IPR037108">
    <property type="entry name" value="TM1727-like_C_sf"/>
</dbReference>
<dbReference type="InterPro" id="IPR019665">
    <property type="entry name" value="OxRdtase/DH_put_Rossmann_dom"/>
</dbReference>
<dbReference type="AlphaFoldDB" id="A0A9X3LKY0"/>
<keyword evidence="4" id="KW-1185">Reference proteome</keyword>
<protein>
    <submittedName>
        <fullName evidence="3">DUF2520 domain-containing protein</fullName>
    </submittedName>
</protein>
<dbReference type="InterPro" id="IPR036291">
    <property type="entry name" value="NAD(P)-bd_dom_sf"/>
</dbReference>
<name>A0A9X3LKY0_9CORY</name>
<feature type="domain" description="DUF2520" evidence="2">
    <location>
        <begin position="145"/>
        <end position="285"/>
    </location>
</feature>
<dbReference type="EMBL" id="JAKMUT010000005">
    <property type="protein sequence ID" value="MCZ9289886.1"/>
    <property type="molecule type" value="Genomic_DNA"/>
</dbReference>
<sequence length="301" mass="31609">MTGPTTNSDIQQPRLSVGIISAGKVGVALAEAFARAGHHVHGIYAHSARSEKLASERIPNIPRINLDSTAHAALVVLAVPDPKLPEVVEEVAQHTRDGQIVAHVSGAFGCEILQPITDTGALPLALHPAMTFTGTPADSERLDGCAWGVTSDSEVGDVVAQTLVASLGGVPVAIPEHRRAAYHAAMAHAANHLVTLLTDAQEILDRVLEAPGESPDSALLLRRIAHAAVDNALEKRMDGLTGPVARDDAEAVMRHRAALRELEDGPDSAEEGSAEAAYTAMARRTALKAGAIEVERLLDLE</sequence>
<dbReference type="Pfam" id="PF10727">
    <property type="entry name" value="Rossmann-like"/>
    <property type="match status" value="1"/>
</dbReference>
<dbReference type="SUPFAM" id="SSF48179">
    <property type="entry name" value="6-phosphogluconate dehydrogenase C-terminal domain-like"/>
    <property type="match status" value="1"/>
</dbReference>
<comment type="caution">
    <text evidence="3">The sequence shown here is derived from an EMBL/GenBank/DDBJ whole genome shotgun (WGS) entry which is preliminary data.</text>
</comment>
<dbReference type="InterPro" id="IPR008927">
    <property type="entry name" value="6-PGluconate_DH-like_C_sf"/>
</dbReference>
<proteinExistence type="predicted"/>
<evidence type="ECO:0000313" key="4">
    <source>
        <dbReference type="Proteomes" id="UP001146469"/>
    </source>
</evidence>
<dbReference type="Proteomes" id="UP001146469">
    <property type="component" value="Unassembled WGS sequence"/>
</dbReference>
<dbReference type="PANTHER" id="PTHR40459:SF1">
    <property type="entry name" value="CONSERVED HYPOTHETICAL ALANINE AND LEUCINE RICH PROTEIN"/>
    <property type="match status" value="1"/>
</dbReference>